<organism evidence="2 3">
    <name type="scientific">Corynebacterium phage SamW</name>
    <dbReference type="NCBI Taxonomy" id="2301601"/>
    <lineage>
        <taxon>Viruses</taxon>
        <taxon>Duplodnaviria</taxon>
        <taxon>Heunggongvirae</taxon>
        <taxon>Uroviricota</taxon>
        <taxon>Caudoviricetes</taxon>
        <taxon>Samwavirus</taxon>
        <taxon>Samwavirus samW</taxon>
    </lineage>
</organism>
<sequence>MTTPTTTVPGATEYPWDDAFEKQLEGIYHACLNQKMARAARRQQMPVTILYDGDYNARGRVAGEYDSKFTWRINEAGTATITLPEAHHLAVWALDVHGRKTENIHVIMDRDGSQWAGRMTGVEYSFLDDGTRVIVLGFLHDLAELDHVRCWPNPFSPAAAQFPKSFVLAGPAITTLKMTLALNLYRLHGNLWQVADNPLDPVSWLEGVLPWDWTVVVEPGSIIGDSSQWCIISSRMKSFMELARPILADAGLMITTRRWLPGQPKPKGWLAPMKPGQLIVDIVDKSGVFEGTATGGTIFGGMLRTATKLADNVIDDLVTVIASPAEPAEYTVSTWLGTAPRQPWVVFRDGQYTAIRNGKYRREPATAVTITGGGKSAPGVNETISMTVQLVGNMIGAVFFLDTLGSIADTALAPLYEDVFLAFGSVKSPIRAMRLGKHHYLEDWAQGMETAWALSGVVGFRQRFWETRSRESYTIQVGDGGPYLLGAPGRGHFWLGDRIGVELKPVRGRIVVEQVQEITLAWSRDAAPGYDLTVGDPRTGQAPIARLLDQSRLFFEAWKDLGVSK</sequence>
<evidence type="ECO:0000313" key="3">
    <source>
        <dbReference type="Proteomes" id="UP000280497"/>
    </source>
</evidence>
<accession>A0A385UJV6</accession>
<name>A0A385UJV6_9CAUD</name>
<evidence type="ECO:0000313" key="2">
    <source>
        <dbReference type="EMBL" id="AYB70499.1"/>
    </source>
</evidence>
<dbReference type="InterPro" id="IPR029432">
    <property type="entry name" value="Gp28/Gp37-like_dom"/>
</dbReference>
<dbReference type="EMBL" id="MH727560">
    <property type="protein sequence ID" value="AYB70499.1"/>
    <property type="molecule type" value="Genomic_DNA"/>
</dbReference>
<proteinExistence type="predicted"/>
<reference evidence="2 3" key="1">
    <citation type="submission" date="2018-08" db="EMBL/GenBank/DDBJ databases">
        <authorList>
            <person name="Pathak A."/>
            <person name="Staton O.A."/>
            <person name="Aldaher A.R."/>
            <person name="Baird K.M."/>
            <person name="Borah A."/>
            <person name="Haggard G.E."/>
            <person name="Meesala S."/>
            <person name="Nealy S.L."/>
            <person name="Ramdas R."/>
            <person name="Rocha M."/>
            <person name="Sristi D."/>
            <person name="Thukral S."/>
            <person name="Walls C.E."/>
            <person name="Waqas M."/>
            <person name="Williams M.R."/>
            <person name="Winters A.K."/>
            <person name="Sahawneh K.J."/>
            <person name="Monti D.L."/>
            <person name="Garlena R.A."/>
            <person name="Russell D.A."/>
            <person name="Pope W.H."/>
            <person name="Jacobs-Sera D."/>
            <person name="Hatfull G.F."/>
        </authorList>
    </citation>
    <scope>NUCLEOTIDE SEQUENCE [LARGE SCALE GENOMIC DNA]</scope>
</reference>
<dbReference type="Pfam" id="PF14594">
    <property type="entry name" value="Sipho_Gp37"/>
    <property type="match status" value="1"/>
</dbReference>
<dbReference type="GeneID" id="55003796"/>
<dbReference type="KEGG" id="vg:55003796"/>
<gene>
    <name evidence="2" type="primary">17</name>
    <name evidence="2" type="ORF">SAMW_17</name>
</gene>
<feature type="domain" description="Gp28/Gp37-like" evidence="1">
    <location>
        <begin position="50"/>
        <end position="536"/>
    </location>
</feature>
<protein>
    <submittedName>
        <fullName evidence="2">Minor tail protein</fullName>
    </submittedName>
</protein>
<keyword evidence="3" id="KW-1185">Reference proteome</keyword>
<evidence type="ECO:0000259" key="1">
    <source>
        <dbReference type="Pfam" id="PF14594"/>
    </source>
</evidence>
<dbReference type="RefSeq" id="YP_009812726.1">
    <property type="nucleotide sequence ID" value="NC_048069.1"/>
</dbReference>
<dbReference type="Proteomes" id="UP000280497">
    <property type="component" value="Segment"/>
</dbReference>